<dbReference type="EMBL" id="AUZX01003955">
    <property type="protein sequence ID" value="EQD72491.1"/>
    <property type="molecule type" value="Genomic_DNA"/>
</dbReference>
<evidence type="ECO:0008006" key="2">
    <source>
        <dbReference type="Google" id="ProtNLM"/>
    </source>
</evidence>
<dbReference type="InterPro" id="IPR014942">
    <property type="entry name" value="AbiEii"/>
</dbReference>
<sequence length="87" mass="9621">MGFTLYGGTAIALQLGHRQSADFDLFTDRYLNESKIFKKMSFLERAQVIQASENTLTMAYPADKGLVKISIFGGITFGRVGRPLGSR</sequence>
<name>T1BHP1_9ZZZZ</name>
<accession>T1BHP1</accession>
<reference evidence="1" key="1">
    <citation type="submission" date="2013-08" db="EMBL/GenBank/DDBJ databases">
        <authorList>
            <person name="Mendez C."/>
            <person name="Richter M."/>
            <person name="Ferrer M."/>
            <person name="Sanchez J."/>
        </authorList>
    </citation>
    <scope>NUCLEOTIDE SEQUENCE</scope>
</reference>
<evidence type="ECO:0000313" key="1">
    <source>
        <dbReference type="EMBL" id="EQD72491.1"/>
    </source>
</evidence>
<comment type="caution">
    <text evidence="1">The sequence shown here is derived from an EMBL/GenBank/DDBJ whole genome shotgun (WGS) entry which is preliminary data.</text>
</comment>
<organism evidence="1">
    <name type="scientific">mine drainage metagenome</name>
    <dbReference type="NCBI Taxonomy" id="410659"/>
    <lineage>
        <taxon>unclassified sequences</taxon>
        <taxon>metagenomes</taxon>
        <taxon>ecological metagenomes</taxon>
    </lineage>
</organism>
<gene>
    <name evidence="1" type="ORF">B1A_05428</name>
</gene>
<proteinExistence type="predicted"/>
<dbReference type="Pfam" id="PF08843">
    <property type="entry name" value="AbiEii"/>
    <property type="match status" value="1"/>
</dbReference>
<protein>
    <recommendedName>
        <fullName evidence="2">Protein containing DUF1814</fullName>
    </recommendedName>
</protein>
<reference evidence="1" key="2">
    <citation type="journal article" date="2014" name="ISME J.">
        <title>Microbial stratification in low pH oxic and suboxic macroscopic growths along an acid mine drainage.</title>
        <authorList>
            <person name="Mendez-Garcia C."/>
            <person name="Mesa V."/>
            <person name="Sprenger R.R."/>
            <person name="Richter M."/>
            <person name="Diez M.S."/>
            <person name="Solano J."/>
            <person name="Bargiela R."/>
            <person name="Golyshina O.V."/>
            <person name="Manteca A."/>
            <person name="Ramos J.L."/>
            <person name="Gallego J.R."/>
            <person name="Llorente I."/>
            <person name="Martins Dos Santos V.A."/>
            <person name="Jensen O.N."/>
            <person name="Pelaez A.I."/>
            <person name="Sanchez J."/>
            <person name="Ferrer M."/>
        </authorList>
    </citation>
    <scope>NUCLEOTIDE SEQUENCE</scope>
</reference>
<dbReference type="AlphaFoldDB" id="T1BHP1"/>